<dbReference type="EnsemblMetazoa" id="CJA05825.1">
    <property type="protein sequence ID" value="CJA05825.1"/>
    <property type="gene ID" value="WBGene00125029"/>
</dbReference>
<sequence length="636" mass="70405">MEIQNPFQISWDKTTAQTFHDYFFSKIAAHGSNLAIVDVDTGKQWRYSEIRNWCEMCATRLKELQVTSNSRVAVITGTTGQAIFVHLACSIIGCSAVAVNGWSTIDEIWTLVDLSETTHLIVEHQFMQKADDVRRKAQMRGGGRIKQVRQIEDVLTAEKINVDSARKRSIDVKQKPQLVKEMSLAKINVGAILAEDVTDLTSPVSEMSAQSKECNGAVESVTHESEESQAQNQSLTEQNPFLILFTSGTTGLSKAAELTHRSLIINIQQISLPLYGPVQAKERFFLPLSIAHIYGIVSAYYALINGATLYLLSKQSNRLFLDTIVNNQINVMHITPAIVHWMATDAIVDEYRFPNLRSVLCSGAPVDSNLANTMKTRMNIKDLRQSFGMTELGGICTMSPYMEDKIESVGNPLPGMLFKIVNWETKQLCPPRQPGQIIVLGPQVSPSYYKNAKATSELLDSSGFVKTGDAGFYDEIGRIYVLDRIKDIIKCKGTLICPSEVELVLRAHAGIDDCAVVGRQDHVTGEVPAAFVVKNSAHPLLASAEVRHYVSGKIATFKELRGGVFFISEIPRSVCGKILRRNLRQFWDRERTNSKVDNLTNKDGAKSAGPAKSTLTKKESSTPTKRPPSSGRPPKK</sequence>
<dbReference type="InterPro" id="IPR042099">
    <property type="entry name" value="ANL_N_sf"/>
</dbReference>
<dbReference type="Proteomes" id="UP000005237">
    <property type="component" value="Unassembled WGS sequence"/>
</dbReference>
<evidence type="ECO:0000256" key="4">
    <source>
        <dbReference type="SAM" id="MobiDB-lite"/>
    </source>
</evidence>
<dbReference type="Gene3D" id="2.30.38.10">
    <property type="entry name" value="Luciferase, Domain 3"/>
    <property type="match status" value="1"/>
</dbReference>
<evidence type="ECO:0000313" key="8">
    <source>
        <dbReference type="Proteomes" id="UP000005237"/>
    </source>
</evidence>
<dbReference type="FunFam" id="3.30.300.30:FF:000007">
    <property type="entry name" value="4-coumarate--CoA ligase 2"/>
    <property type="match status" value="1"/>
</dbReference>
<dbReference type="CDD" id="cd05911">
    <property type="entry name" value="Firefly_Luc_like"/>
    <property type="match status" value="1"/>
</dbReference>
<proteinExistence type="inferred from homology"/>
<dbReference type="Pfam" id="PF00501">
    <property type="entry name" value="AMP-binding"/>
    <property type="match status" value="1"/>
</dbReference>
<dbReference type="GO" id="GO:0005777">
    <property type="term" value="C:peroxisome"/>
    <property type="evidence" value="ECO:0007669"/>
    <property type="project" value="UniProtKB-SubCell"/>
</dbReference>
<dbReference type="GO" id="GO:0043025">
    <property type="term" value="C:neuronal cell body"/>
    <property type="evidence" value="ECO:0007669"/>
    <property type="project" value="EnsemblMetazoa"/>
</dbReference>
<reference evidence="8" key="1">
    <citation type="submission" date="2010-08" db="EMBL/GenBank/DDBJ databases">
        <authorList>
            <consortium name="Caenorhabditis japonica Sequencing Consortium"/>
            <person name="Wilson R.K."/>
        </authorList>
    </citation>
    <scope>NUCLEOTIDE SEQUENCE [LARGE SCALE GENOMIC DNA]</scope>
    <source>
        <strain evidence="8">DF5081</strain>
    </source>
</reference>
<reference evidence="7" key="2">
    <citation type="submission" date="2022-06" db="UniProtKB">
        <authorList>
            <consortium name="EnsemblMetazoa"/>
        </authorList>
    </citation>
    <scope>IDENTIFICATION</scope>
    <source>
        <strain evidence="7">DF5081</strain>
    </source>
</reference>
<keyword evidence="3" id="KW-0576">Peroxisome</keyword>
<dbReference type="Pfam" id="PF13193">
    <property type="entry name" value="AMP-binding_C"/>
    <property type="match status" value="1"/>
</dbReference>
<keyword evidence="8" id="KW-1185">Reference proteome</keyword>
<dbReference type="SUPFAM" id="SSF56801">
    <property type="entry name" value="Acetyl-CoA synthetase-like"/>
    <property type="match status" value="1"/>
</dbReference>
<organism evidence="7 8">
    <name type="scientific">Caenorhabditis japonica</name>
    <dbReference type="NCBI Taxonomy" id="281687"/>
    <lineage>
        <taxon>Eukaryota</taxon>
        <taxon>Metazoa</taxon>
        <taxon>Ecdysozoa</taxon>
        <taxon>Nematoda</taxon>
        <taxon>Chromadorea</taxon>
        <taxon>Rhabditida</taxon>
        <taxon>Rhabditina</taxon>
        <taxon>Rhabditomorpha</taxon>
        <taxon>Rhabditoidea</taxon>
        <taxon>Rhabditidae</taxon>
        <taxon>Peloderinae</taxon>
        <taxon>Caenorhabditis</taxon>
    </lineage>
</organism>
<evidence type="ECO:0000256" key="1">
    <source>
        <dbReference type="ARBA" id="ARBA00004275"/>
    </source>
</evidence>
<evidence type="ECO:0000256" key="2">
    <source>
        <dbReference type="ARBA" id="ARBA00006432"/>
    </source>
</evidence>
<dbReference type="PANTHER" id="PTHR24096">
    <property type="entry name" value="LONG-CHAIN-FATTY-ACID--COA LIGASE"/>
    <property type="match status" value="1"/>
</dbReference>
<dbReference type="InterPro" id="IPR045851">
    <property type="entry name" value="AMP-bd_C_sf"/>
</dbReference>
<feature type="domain" description="AMP-binding enzyme C-terminal" evidence="6">
    <location>
        <begin position="500"/>
        <end position="577"/>
    </location>
</feature>
<evidence type="ECO:0000259" key="6">
    <source>
        <dbReference type="Pfam" id="PF13193"/>
    </source>
</evidence>
<dbReference type="Gene3D" id="3.30.300.30">
    <property type="match status" value="1"/>
</dbReference>
<protein>
    <submittedName>
        <fullName evidence="7">Uncharacterized protein</fullName>
    </submittedName>
</protein>
<dbReference type="GO" id="GO:0007638">
    <property type="term" value="P:mechanosensory behavior"/>
    <property type="evidence" value="ECO:0007669"/>
    <property type="project" value="EnsemblMetazoa"/>
</dbReference>
<name>A0A8R1DL40_CAEJA</name>
<evidence type="ECO:0000313" key="7">
    <source>
        <dbReference type="EnsemblMetazoa" id="CJA05825.1"/>
    </source>
</evidence>
<evidence type="ECO:0000256" key="3">
    <source>
        <dbReference type="ARBA" id="ARBA00023140"/>
    </source>
</evidence>
<dbReference type="InterPro" id="IPR025110">
    <property type="entry name" value="AMP-bd_C"/>
</dbReference>
<dbReference type="InterPro" id="IPR000873">
    <property type="entry name" value="AMP-dep_synth/lig_dom"/>
</dbReference>
<comment type="similarity">
    <text evidence="2">Belongs to the ATP-dependent AMP-binding enzyme family.</text>
</comment>
<dbReference type="AlphaFoldDB" id="A0A8R1DL40"/>
<feature type="region of interest" description="Disordered" evidence="4">
    <location>
        <begin position="596"/>
        <end position="636"/>
    </location>
</feature>
<dbReference type="Gene3D" id="3.40.50.980">
    <property type="match status" value="2"/>
</dbReference>
<comment type="subcellular location">
    <subcellularLocation>
        <location evidence="1">Peroxisome</location>
    </subcellularLocation>
</comment>
<dbReference type="GO" id="GO:0050976">
    <property type="term" value="P:detection of mechanical stimulus involved in sensory perception of touch"/>
    <property type="evidence" value="ECO:0007669"/>
    <property type="project" value="EnsemblMetazoa"/>
</dbReference>
<dbReference type="GO" id="GO:0043005">
    <property type="term" value="C:neuron projection"/>
    <property type="evidence" value="ECO:0007669"/>
    <property type="project" value="EnsemblMetazoa"/>
</dbReference>
<accession>A0A8R1DL40</accession>
<dbReference type="Gene3D" id="3.40.50.12780">
    <property type="entry name" value="N-terminal domain of ligase-like"/>
    <property type="match status" value="1"/>
</dbReference>
<dbReference type="PROSITE" id="PS00455">
    <property type="entry name" value="AMP_BINDING"/>
    <property type="match status" value="1"/>
</dbReference>
<dbReference type="GO" id="GO:0016405">
    <property type="term" value="F:CoA-ligase activity"/>
    <property type="evidence" value="ECO:0007669"/>
    <property type="project" value="TreeGrafter"/>
</dbReference>
<dbReference type="InterPro" id="IPR020845">
    <property type="entry name" value="AMP-binding_CS"/>
</dbReference>
<feature type="domain" description="AMP-dependent synthetase/ligase" evidence="5">
    <location>
        <begin position="27"/>
        <end position="449"/>
    </location>
</feature>
<evidence type="ECO:0000259" key="5">
    <source>
        <dbReference type="Pfam" id="PF00501"/>
    </source>
</evidence>
<dbReference type="PANTHER" id="PTHR24096:SF168">
    <property type="entry name" value="AMP-BINDING DOMAIN-CONTAINING PROTEIN"/>
    <property type="match status" value="1"/>
</dbReference>